<proteinExistence type="predicted"/>
<reference evidence="1 2" key="1">
    <citation type="submission" date="2016-10" db="EMBL/GenBank/DDBJ databases">
        <title>The Draft Genome Sequence of Actinokineospora bangkokensis 44EHWT reveals the biosynthetic pathway of antifungal compounds Thailandins with unusual extender unit butylmalonyl-CoA.</title>
        <authorList>
            <person name="Greule A."/>
            <person name="Intra B."/>
            <person name="Flemming S."/>
            <person name="Rommel M.G."/>
            <person name="Panbangred W."/>
            <person name="Bechthold A."/>
        </authorList>
    </citation>
    <scope>NUCLEOTIDE SEQUENCE [LARGE SCALE GENOMIC DNA]</scope>
    <source>
        <strain evidence="1 2">44EHW</strain>
    </source>
</reference>
<name>A0A1Q9LT10_9PSEU</name>
<dbReference type="Proteomes" id="UP000186040">
    <property type="component" value="Unassembled WGS sequence"/>
</dbReference>
<keyword evidence="2" id="KW-1185">Reference proteome</keyword>
<sequence>MQVIVLPVGHDLGPFHPGGGRAPVHQVRLGARLVGLTGPQAGAWTLAHGLVDAGSVVACTETGLRERCGDGVVDELLGQGLLAAVGTGGARGFAARHRLLPLAVGVGNTAEEPWMFGVGMLYQPLAVLSGALFDLWQWAHLSADLWLACAEVADVARRSGADDPALTDPEQVLAGALGALPQVLGARVGCLDLRDGAAA</sequence>
<comment type="caution">
    <text evidence="1">The sequence shown here is derived from an EMBL/GenBank/DDBJ whole genome shotgun (WGS) entry which is preliminary data.</text>
</comment>
<dbReference type="STRING" id="1193682.BJP25_07415"/>
<dbReference type="AlphaFoldDB" id="A0A1Q9LT10"/>
<dbReference type="EMBL" id="MKQR01000004">
    <property type="protein sequence ID" value="OLR95124.1"/>
    <property type="molecule type" value="Genomic_DNA"/>
</dbReference>
<gene>
    <name evidence="1" type="ORF">BJP25_07415</name>
</gene>
<protein>
    <submittedName>
        <fullName evidence="1">Uncharacterized protein</fullName>
    </submittedName>
</protein>
<evidence type="ECO:0000313" key="1">
    <source>
        <dbReference type="EMBL" id="OLR95124.1"/>
    </source>
</evidence>
<dbReference type="OrthoDB" id="5191117at2"/>
<accession>A0A1Q9LT10</accession>
<organism evidence="1 2">
    <name type="scientific">Actinokineospora bangkokensis</name>
    <dbReference type="NCBI Taxonomy" id="1193682"/>
    <lineage>
        <taxon>Bacteria</taxon>
        <taxon>Bacillati</taxon>
        <taxon>Actinomycetota</taxon>
        <taxon>Actinomycetes</taxon>
        <taxon>Pseudonocardiales</taxon>
        <taxon>Pseudonocardiaceae</taxon>
        <taxon>Actinokineospora</taxon>
    </lineage>
</organism>
<evidence type="ECO:0000313" key="2">
    <source>
        <dbReference type="Proteomes" id="UP000186040"/>
    </source>
</evidence>
<dbReference type="RefSeq" id="WP_075973029.1">
    <property type="nucleotide sequence ID" value="NZ_MKQR01000004.1"/>
</dbReference>